<dbReference type="OMA" id="VMRQASH"/>
<keyword evidence="5 8" id="KW-0547">Nucleotide-binding</keyword>
<dbReference type="InterPro" id="IPR017441">
    <property type="entry name" value="Protein_kinase_ATP_BS"/>
</dbReference>
<dbReference type="Proteomes" id="UP000013827">
    <property type="component" value="Unassembled WGS sequence"/>
</dbReference>
<keyword evidence="7 8" id="KW-0067">ATP-binding</keyword>
<evidence type="ECO:0000256" key="10">
    <source>
        <dbReference type="SAM" id="MobiDB-lite"/>
    </source>
</evidence>
<evidence type="ECO:0000256" key="7">
    <source>
        <dbReference type="ARBA" id="ARBA00022840"/>
    </source>
</evidence>
<feature type="region of interest" description="Disordered" evidence="10">
    <location>
        <begin position="305"/>
        <end position="334"/>
    </location>
</feature>
<evidence type="ECO:0000256" key="1">
    <source>
        <dbReference type="ARBA" id="ARBA00006485"/>
    </source>
</evidence>
<keyword evidence="6" id="KW-0418">Kinase</keyword>
<dbReference type="GO" id="GO:0070985">
    <property type="term" value="C:transcription factor TFIIK complex"/>
    <property type="evidence" value="ECO:0007669"/>
    <property type="project" value="TreeGrafter"/>
</dbReference>
<name>A0A0D3I2T7_EMIH1</name>
<dbReference type="eggNOG" id="KOG0659">
    <property type="taxonomic scope" value="Eukaryota"/>
</dbReference>
<proteinExistence type="inferred from homology"/>
<dbReference type="InterPro" id="IPR011009">
    <property type="entry name" value="Kinase-like_dom_sf"/>
</dbReference>
<dbReference type="GeneID" id="17251830"/>
<feature type="binding site" evidence="8">
    <location>
        <position position="36"/>
    </location>
    <ligand>
        <name>ATP</name>
        <dbReference type="ChEBI" id="CHEBI:30616"/>
    </ligand>
</feature>
<dbReference type="RefSeq" id="XP_005758001.1">
    <property type="nucleotide sequence ID" value="XM_005757944.1"/>
</dbReference>
<feature type="compositionally biased region" description="Basic and acidic residues" evidence="10">
    <location>
        <begin position="324"/>
        <end position="334"/>
    </location>
</feature>
<keyword evidence="3 9" id="KW-0723">Serine/threonine-protein kinase</keyword>
<dbReference type="Gene3D" id="1.10.510.10">
    <property type="entry name" value="Transferase(Phosphotransferase) domain 1"/>
    <property type="match status" value="1"/>
</dbReference>
<accession>A0A0D3I2T7</accession>
<dbReference type="Pfam" id="PF00069">
    <property type="entry name" value="Pkinase"/>
    <property type="match status" value="1"/>
</dbReference>
<dbReference type="STRING" id="2903.R1B8M7"/>
<dbReference type="SMART" id="SM00220">
    <property type="entry name" value="S_TKc"/>
    <property type="match status" value="1"/>
</dbReference>
<protein>
    <recommendedName>
        <fullName evidence="2">[RNA-polymerase]-subunit kinase</fullName>
        <ecNumber evidence="2">2.7.11.23</ecNumber>
    </recommendedName>
</protein>
<dbReference type="PANTHER" id="PTHR24056">
    <property type="entry name" value="CELL DIVISION PROTEIN KINASE"/>
    <property type="match status" value="1"/>
</dbReference>
<evidence type="ECO:0000313" key="12">
    <source>
        <dbReference type="EnsemblProtists" id="EOD05572"/>
    </source>
</evidence>
<evidence type="ECO:0000256" key="6">
    <source>
        <dbReference type="ARBA" id="ARBA00022777"/>
    </source>
</evidence>
<dbReference type="InterPro" id="IPR050108">
    <property type="entry name" value="CDK"/>
</dbReference>
<dbReference type="AlphaFoldDB" id="A0A0D3I2T7"/>
<dbReference type="PANTHER" id="PTHR24056:SF0">
    <property type="entry name" value="CYCLIN-DEPENDENT KINASE 7"/>
    <property type="match status" value="1"/>
</dbReference>
<organism evidence="12 13">
    <name type="scientific">Emiliania huxleyi (strain CCMP1516)</name>
    <dbReference type="NCBI Taxonomy" id="280463"/>
    <lineage>
        <taxon>Eukaryota</taxon>
        <taxon>Haptista</taxon>
        <taxon>Haptophyta</taxon>
        <taxon>Prymnesiophyceae</taxon>
        <taxon>Isochrysidales</taxon>
        <taxon>Noelaerhabdaceae</taxon>
        <taxon>Emiliania</taxon>
    </lineage>
</organism>
<dbReference type="GO" id="GO:0008353">
    <property type="term" value="F:RNA polymerase II CTD heptapeptide repeat kinase activity"/>
    <property type="evidence" value="ECO:0007669"/>
    <property type="project" value="UniProtKB-EC"/>
</dbReference>
<dbReference type="HOGENOM" id="CLU_000288_181_1_1"/>
<dbReference type="KEGG" id="ehx:EMIHUDRAFT_428513"/>
<dbReference type="PROSITE" id="PS50011">
    <property type="entry name" value="PROTEIN_KINASE_DOM"/>
    <property type="match status" value="1"/>
</dbReference>
<dbReference type="GO" id="GO:0004693">
    <property type="term" value="F:cyclin-dependent protein serine/threonine kinase activity"/>
    <property type="evidence" value="ECO:0007669"/>
    <property type="project" value="TreeGrafter"/>
</dbReference>
<dbReference type="GO" id="GO:0005524">
    <property type="term" value="F:ATP binding"/>
    <property type="evidence" value="ECO:0007669"/>
    <property type="project" value="UniProtKB-UniRule"/>
</dbReference>
<dbReference type="GO" id="GO:0045944">
    <property type="term" value="P:positive regulation of transcription by RNA polymerase II"/>
    <property type="evidence" value="ECO:0007669"/>
    <property type="project" value="TreeGrafter"/>
</dbReference>
<evidence type="ECO:0000256" key="9">
    <source>
        <dbReference type="RuleBase" id="RU000304"/>
    </source>
</evidence>
<dbReference type="InterPro" id="IPR000719">
    <property type="entry name" value="Prot_kinase_dom"/>
</dbReference>
<sequence length="334" mass="36760">MGHADYEKIEVVGEGTFGVVTRARVIKTGQEVAIKKIRKPSGKNGADLSTLRETMLLAELRHQHVIESSEAYSHNSALSLVFEFCVLDLEKAHSSLTFPPRPMLQILRDKTTPLDTSRIKGYLLGAFRGLAFCHANWVLHRDLKPGNLLLNASGHVKLADFGLARFYGSPGRKFTGQVVTRWYRPPELLFGAKHYGPAVDLWSMGCIFAELMTRAPLFPGGSDIDQLSRVFSLRGTPTDESWPAVSKLPDYIQFKEVAPVPLPTRFPAASPAALRLLGDLLSLDPEQRPSADKALAHAFFDQAPPAASPAELVPRARPPAAQQRGEKRPNPDAR</sequence>
<evidence type="ECO:0000256" key="4">
    <source>
        <dbReference type="ARBA" id="ARBA00022679"/>
    </source>
</evidence>
<dbReference type="FunFam" id="1.10.510.10:FF:000624">
    <property type="entry name" value="Mitogen-activated protein kinase"/>
    <property type="match status" value="1"/>
</dbReference>
<feature type="domain" description="Protein kinase" evidence="11">
    <location>
        <begin position="6"/>
        <end position="300"/>
    </location>
</feature>
<keyword evidence="13" id="KW-1185">Reference proteome</keyword>
<dbReference type="EnsemblProtists" id="EOD05572">
    <property type="protein sequence ID" value="EOD05572"/>
    <property type="gene ID" value="EMIHUDRAFT_428513"/>
</dbReference>
<dbReference type="Gene3D" id="3.30.200.20">
    <property type="entry name" value="Phosphorylase Kinase, domain 1"/>
    <property type="match status" value="1"/>
</dbReference>
<reference evidence="12" key="2">
    <citation type="submission" date="2024-10" db="UniProtKB">
        <authorList>
            <consortium name="EnsemblProtists"/>
        </authorList>
    </citation>
    <scope>IDENTIFICATION</scope>
</reference>
<dbReference type="EC" id="2.7.11.23" evidence="2"/>
<dbReference type="GO" id="GO:0005737">
    <property type="term" value="C:cytoplasm"/>
    <property type="evidence" value="ECO:0007669"/>
    <property type="project" value="TreeGrafter"/>
</dbReference>
<reference evidence="13" key="1">
    <citation type="journal article" date="2013" name="Nature">
        <title>Pan genome of the phytoplankton Emiliania underpins its global distribution.</title>
        <authorList>
            <person name="Read B.A."/>
            <person name="Kegel J."/>
            <person name="Klute M.J."/>
            <person name="Kuo A."/>
            <person name="Lefebvre S.C."/>
            <person name="Maumus F."/>
            <person name="Mayer C."/>
            <person name="Miller J."/>
            <person name="Monier A."/>
            <person name="Salamov A."/>
            <person name="Young J."/>
            <person name="Aguilar M."/>
            <person name="Claverie J.M."/>
            <person name="Frickenhaus S."/>
            <person name="Gonzalez K."/>
            <person name="Herman E.K."/>
            <person name="Lin Y.C."/>
            <person name="Napier J."/>
            <person name="Ogata H."/>
            <person name="Sarno A.F."/>
            <person name="Shmutz J."/>
            <person name="Schroeder D."/>
            <person name="de Vargas C."/>
            <person name="Verret F."/>
            <person name="von Dassow P."/>
            <person name="Valentin K."/>
            <person name="Van de Peer Y."/>
            <person name="Wheeler G."/>
            <person name="Dacks J.B."/>
            <person name="Delwiche C.F."/>
            <person name="Dyhrman S.T."/>
            <person name="Glockner G."/>
            <person name="John U."/>
            <person name="Richards T."/>
            <person name="Worden A.Z."/>
            <person name="Zhang X."/>
            <person name="Grigoriev I.V."/>
            <person name="Allen A.E."/>
            <person name="Bidle K."/>
            <person name="Borodovsky M."/>
            <person name="Bowler C."/>
            <person name="Brownlee C."/>
            <person name="Cock J.M."/>
            <person name="Elias M."/>
            <person name="Gladyshev V.N."/>
            <person name="Groth M."/>
            <person name="Guda C."/>
            <person name="Hadaegh A."/>
            <person name="Iglesias-Rodriguez M.D."/>
            <person name="Jenkins J."/>
            <person name="Jones B.M."/>
            <person name="Lawson T."/>
            <person name="Leese F."/>
            <person name="Lindquist E."/>
            <person name="Lobanov A."/>
            <person name="Lomsadze A."/>
            <person name="Malik S.B."/>
            <person name="Marsh M.E."/>
            <person name="Mackinder L."/>
            <person name="Mock T."/>
            <person name="Mueller-Roeber B."/>
            <person name="Pagarete A."/>
            <person name="Parker M."/>
            <person name="Probert I."/>
            <person name="Quesneville H."/>
            <person name="Raines C."/>
            <person name="Rensing S.A."/>
            <person name="Riano-Pachon D.M."/>
            <person name="Richier S."/>
            <person name="Rokitta S."/>
            <person name="Shiraiwa Y."/>
            <person name="Soanes D.M."/>
            <person name="van der Giezen M."/>
            <person name="Wahlund T.M."/>
            <person name="Williams B."/>
            <person name="Wilson W."/>
            <person name="Wolfe G."/>
            <person name="Wurch L.L."/>
        </authorList>
    </citation>
    <scope>NUCLEOTIDE SEQUENCE</scope>
</reference>
<dbReference type="PaxDb" id="2903-EOD05572"/>
<dbReference type="InterPro" id="IPR008271">
    <property type="entry name" value="Ser/Thr_kinase_AS"/>
</dbReference>
<dbReference type="SUPFAM" id="SSF56112">
    <property type="entry name" value="Protein kinase-like (PK-like)"/>
    <property type="match status" value="1"/>
</dbReference>
<comment type="similarity">
    <text evidence="1">Belongs to the protein kinase superfamily. CMGC Ser/Thr protein kinase family. CDC2/CDKX subfamily.</text>
</comment>
<evidence type="ECO:0000256" key="8">
    <source>
        <dbReference type="PROSITE-ProRule" id="PRU10141"/>
    </source>
</evidence>
<keyword evidence="4" id="KW-0808">Transferase</keyword>
<evidence type="ECO:0000256" key="2">
    <source>
        <dbReference type="ARBA" id="ARBA00012409"/>
    </source>
</evidence>
<evidence type="ECO:0000313" key="13">
    <source>
        <dbReference type="Proteomes" id="UP000013827"/>
    </source>
</evidence>
<evidence type="ECO:0000259" key="11">
    <source>
        <dbReference type="PROSITE" id="PS50011"/>
    </source>
</evidence>
<dbReference type="PROSITE" id="PS00107">
    <property type="entry name" value="PROTEIN_KINASE_ATP"/>
    <property type="match status" value="1"/>
</dbReference>
<evidence type="ECO:0000256" key="5">
    <source>
        <dbReference type="ARBA" id="ARBA00022741"/>
    </source>
</evidence>
<dbReference type="PROSITE" id="PS00108">
    <property type="entry name" value="PROTEIN_KINASE_ST"/>
    <property type="match status" value="1"/>
</dbReference>
<evidence type="ECO:0000256" key="3">
    <source>
        <dbReference type="ARBA" id="ARBA00022527"/>
    </source>
</evidence>